<feature type="signal peptide" evidence="1">
    <location>
        <begin position="1"/>
        <end position="23"/>
    </location>
</feature>
<organism evidence="2 3">
    <name type="scientific">Phytophthora rubi</name>
    <dbReference type="NCBI Taxonomy" id="129364"/>
    <lineage>
        <taxon>Eukaryota</taxon>
        <taxon>Sar</taxon>
        <taxon>Stramenopiles</taxon>
        <taxon>Oomycota</taxon>
        <taxon>Peronosporomycetes</taxon>
        <taxon>Peronosporales</taxon>
        <taxon>Peronosporaceae</taxon>
        <taxon>Phytophthora</taxon>
    </lineage>
</organism>
<comment type="caution">
    <text evidence="2">The sequence shown here is derived from an EMBL/GenBank/DDBJ whole genome shotgun (WGS) entry which is preliminary data.</text>
</comment>
<evidence type="ECO:0008006" key="4">
    <source>
        <dbReference type="Google" id="ProtNLM"/>
    </source>
</evidence>
<evidence type="ECO:0000313" key="2">
    <source>
        <dbReference type="EMBL" id="KAE9309810.1"/>
    </source>
</evidence>
<dbReference type="EMBL" id="QXFT01001813">
    <property type="protein sequence ID" value="KAE9309810.1"/>
    <property type="molecule type" value="Genomic_DNA"/>
</dbReference>
<sequence length="32" mass="3540">MIFMKQAVRALTLPLALTLMARAAEFEDEGDS</sequence>
<gene>
    <name evidence="2" type="ORF">PR003_g20426</name>
</gene>
<evidence type="ECO:0000256" key="1">
    <source>
        <dbReference type="SAM" id="SignalP"/>
    </source>
</evidence>
<name>A0A6A4DQZ5_9STRA</name>
<dbReference type="Proteomes" id="UP000434957">
    <property type="component" value="Unassembled WGS sequence"/>
</dbReference>
<feature type="chain" id="PRO_5025424602" description="RxLR effector protein" evidence="1">
    <location>
        <begin position="24"/>
        <end position="32"/>
    </location>
</feature>
<evidence type="ECO:0000313" key="3">
    <source>
        <dbReference type="Proteomes" id="UP000434957"/>
    </source>
</evidence>
<proteinExistence type="predicted"/>
<reference evidence="2 3" key="1">
    <citation type="submission" date="2018-08" db="EMBL/GenBank/DDBJ databases">
        <title>Genomic investigation of the strawberry pathogen Phytophthora fragariae indicates pathogenicity is determined by transcriptional variation in three key races.</title>
        <authorList>
            <person name="Adams T.M."/>
            <person name="Armitage A.D."/>
            <person name="Sobczyk M.K."/>
            <person name="Bates H.J."/>
            <person name="Dunwell J.M."/>
            <person name="Nellist C.F."/>
            <person name="Harrison R.J."/>
        </authorList>
    </citation>
    <scope>NUCLEOTIDE SEQUENCE [LARGE SCALE GENOMIC DNA]</scope>
    <source>
        <strain evidence="2 3">SCRP333</strain>
    </source>
</reference>
<protein>
    <recommendedName>
        <fullName evidence="4">RxLR effector protein</fullName>
    </recommendedName>
</protein>
<accession>A0A6A4DQZ5</accession>
<keyword evidence="1" id="KW-0732">Signal</keyword>
<dbReference type="AlphaFoldDB" id="A0A6A4DQZ5"/>
<keyword evidence="3" id="KW-1185">Reference proteome</keyword>